<dbReference type="Gene3D" id="3.40.50.2300">
    <property type="match status" value="1"/>
</dbReference>
<dbReference type="Gene3D" id="1.10.287.130">
    <property type="match status" value="1"/>
</dbReference>
<dbReference type="SMART" id="SM00387">
    <property type="entry name" value="HATPase_c"/>
    <property type="match status" value="1"/>
</dbReference>
<dbReference type="SUPFAM" id="SSF55874">
    <property type="entry name" value="ATPase domain of HSP90 chaperone/DNA topoisomerase II/histidine kinase"/>
    <property type="match status" value="1"/>
</dbReference>
<sequence length="506" mass="56239">MGQVRVLVVEDEIIVARTIASQLNQLGYIVTGTASSGQVAIAKASDTQPDIVLMDIILKGEMDGIAAASYIREHLGIPIIFLTAYGDNNTLERAKITQPFGYIVKPFTIKDLQIAIEIGLLKHQLERDLRENRDQLETLLNSMSDAVIATDERGIVTFINPACEALTGWQKEEALGSEVSKILHLINEVTDATIENPVAKVLREQNVVYLEDYISLVSKDGRRVPIGDSASPVMRRPNQISGVVVVFWDISERRQTELLTKALEKEQEVNRLKSLFISTVSHEFRNPLTVIQTAVELIDLQGPKLTEAKRKTYVKRIQTAVQSMKHLMEDVLFMGRAEAGKLVFNPVLLNLEKFCQELIEEFSLVNSSLHEFVFTCDSVNTDAWMDERLLHYMLGNILSNAVKYSPEGGAIEFDLRCDPIEGVATFRIQDQGIGIPEADQARLFESFYRASNVKTIQGNGLGLVIVKRCVEAHNGKISVTSQVGVGTTFTIILPLTSELPVNEANE</sequence>
<comment type="function">
    <text evidence="7">Photoreceptor which exists in two forms that are reversibly interconvertible by light: the R form that absorbs maximally in the red region of the spectrum and the FR form that absorbs maximally in the far-red region.</text>
</comment>
<dbReference type="GO" id="GO:0006355">
    <property type="term" value="P:regulation of DNA-templated transcription"/>
    <property type="evidence" value="ECO:0007669"/>
    <property type="project" value="InterPro"/>
</dbReference>
<evidence type="ECO:0000259" key="12">
    <source>
        <dbReference type="PROSITE" id="PS50113"/>
    </source>
</evidence>
<organism evidence="13 14">
    <name type="scientific">Mojavia pulchra JT2-VF2</name>
    <dbReference type="NCBI Taxonomy" id="287848"/>
    <lineage>
        <taxon>Bacteria</taxon>
        <taxon>Bacillati</taxon>
        <taxon>Cyanobacteriota</taxon>
        <taxon>Cyanophyceae</taxon>
        <taxon>Nostocales</taxon>
        <taxon>Nostocaceae</taxon>
    </lineage>
</organism>
<dbReference type="NCBIfam" id="TIGR00229">
    <property type="entry name" value="sensory_box"/>
    <property type="match status" value="1"/>
</dbReference>
<dbReference type="SMART" id="SM00448">
    <property type="entry name" value="REC"/>
    <property type="match status" value="1"/>
</dbReference>
<feature type="domain" description="PAS" evidence="11">
    <location>
        <begin position="132"/>
        <end position="205"/>
    </location>
</feature>
<dbReference type="PROSITE" id="PS50113">
    <property type="entry name" value="PAC"/>
    <property type="match status" value="1"/>
</dbReference>
<dbReference type="Pfam" id="PF00512">
    <property type="entry name" value="HisKA"/>
    <property type="match status" value="1"/>
</dbReference>
<dbReference type="PROSITE" id="PS50112">
    <property type="entry name" value="PAS"/>
    <property type="match status" value="1"/>
</dbReference>
<dbReference type="InterPro" id="IPR036097">
    <property type="entry name" value="HisK_dim/P_sf"/>
</dbReference>
<dbReference type="PRINTS" id="PR00344">
    <property type="entry name" value="BCTRLSENSOR"/>
</dbReference>
<evidence type="ECO:0000313" key="14">
    <source>
        <dbReference type="Proteomes" id="UP000715781"/>
    </source>
</evidence>
<dbReference type="Pfam" id="PF02518">
    <property type="entry name" value="HATPase_c"/>
    <property type="match status" value="1"/>
</dbReference>
<dbReference type="CDD" id="cd17534">
    <property type="entry name" value="REC_DC-like"/>
    <property type="match status" value="1"/>
</dbReference>
<gene>
    <name evidence="13" type="ORF">KME32_05655</name>
</gene>
<dbReference type="Gene3D" id="3.30.450.20">
    <property type="entry name" value="PAS domain"/>
    <property type="match status" value="1"/>
</dbReference>
<evidence type="ECO:0000259" key="11">
    <source>
        <dbReference type="PROSITE" id="PS50112"/>
    </source>
</evidence>
<proteinExistence type="predicted"/>
<dbReference type="InterPro" id="IPR001789">
    <property type="entry name" value="Sig_transdc_resp-reg_receiver"/>
</dbReference>
<evidence type="ECO:0000259" key="10">
    <source>
        <dbReference type="PROSITE" id="PS50110"/>
    </source>
</evidence>
<feature type="domain" description="Histidine kinase" evidence="9">
    <location>
        <begin position="279"/>
        <end position="497"/>
    </location>
</feature>
<dbReference type="PANTHER" id="PTHR43047">
    <property type="entry name" value="TWO-COMPONENT HISTIDINE PROTEIN KINASE"/>
    <property type="match status" value="1"/>
</dbReference>
<name>A0A951PVJ8_9NOST</name>
<dbReference type="Gene3D" id="3.30.565.10">
    <property type="entry name" value="Histidine kinase-like ATPase, C-terminal domain"/>
    <property type="match status" value="1"/>
</dbReference>
<dbReference type="InterPro" id="IPR003594">
    <property type="entry name" value="HATPase_dom"/>
</dbReference>
<dbReference type="InterPro" id="IPR013767">
    <property type="entry name" value="PAS_fold"/>
</dbReference>
<dbReference type="InterPro" id="IPR035965">
    <property type="entry name" value="PAS-like_dom_sf"/>
</dbReference>
<reference evidence="13" key="1">
    <citation type="submission" date="2021-05" db="EMBL/GenBank/DDBJ databases">
        <authorList>
            <person name="Pietrasiak N."/>
            <person name="Ward R."/>
            <person name="Stajich J.E."/>
            <person name="Kurbessoian T."/>
        </authorList>
    </citation>
    <scope>NUCLEOTIDE SEQUENCE</scope>
    <source>
        <strain evidence="13">JT2-VF2</strain>
    </source>
</reference>
<dbReference type="PANTHER" id="PTHR43047:SF72">
    <property type="entry name" value="OSMOSENSING HISTIDINE PROTEIN KINASE SLN1"/>
    <property type="match status" value="1"/>
</dbReference>
<keyword evidence="4" id="KW-0808">Transferase</keyword>
<keyword evidence="6" id="KW-0902">Two-component regulatory system</keyword>
<dbReference type="EC" id="2.7.13.3" evidence="2"/>
<dbReference type="InterPro" id="IPR000700">
    <property type="entry name" value="PAS-assoc_C"/>
</dbReference>
<dbReference type="InterPro" id="IPR004358">
    <property type="entry name" value="Sig_transdc_His_kin-like_C"/>
</dbReference>
<evidence type="ECO:0000256" key="6">
    <source>
        <dbReference type="ARBA" id="ARBA00023012"/>
    </source>
</evidence>
<dbReference type="PROSITE" id="PS50109">
    <property type="entry name" value="HIS_KIN"/>
    <property type="match status" value="1"/>
</dbReference>
<dbReference type="SMART" id="SM00388">
    <property type="entry name" value="HisKA"/>
    <property type="match status" value="1"/>
</dbReference>
<dbReference type="InterPro" id="IPR011006">
    <property type="entry name" value="CheY-like_superfamily"/>
</dbReference>
<dbReference type="SUPFAM" id="SSF55785">
    <property type="entry name" value="PYP-like sensor domain (PAS domain)"/>
    <property type="match status" value="1"/>
</dbReference>
<dbReference type="GO" id="GO:0000155">
    <property type="term" value="F:phosphorelay sensor kinase activity"/>
    <property type="evidence" value="ECO:0007669"/>
    <property type="project" value="InterPro"/>
</dbReference>
<dbReference type="Proteomes" id="UP000715781">
    <property type="component" value="Unassembled WGS sequence"/>
</dbReference>
<evidence type="ECO:0000313" key="13">
    <source>
        <dbReference type="EMBL" id="MBW4560635.1"/>
    </source>
</evidence>
<dbReference type="SUPFAM" id="SSF52172">
    <property type="entry name" value="CheY-like"/>
    <property type="match status" value="1"/>
</dbReference>
<dbReference type="InterPro" id="IPR036890">
    <property type="entry name" value="HATPase_C_sf"/>
</dbReference>
<evidence type="ECO:0000256" key="3">
    <source>
        <dbReference type="ARBA" id="ARBA00022553"/>
    </source>
</evidence>
<dbReference type="Pfam" id="PF00989">
    <property type="entry name" value="PAS"/>
    <property type="match status" value="1"/>
</dbReference>
<feature type="domain" description="Response regulatory" evidence="10">
    <location>
        <begin position="5"/>
        <end position="120"/>
    </location>
</feature>
<dbReference type="CDD" id="cd00075">
    <property type="entry name" value="HATPase"/>
    <property type="match status" value="1"/>
</dbReference>
<keyword evidence="3 8" id="KW-0597">Phosphoprotein</keyword>
<evidence type="ECO:0000259" key="9">
    <source>
        <dbReference type="PROSITE" id="PS50109"/>
    </source>
</evidence>
<dbReference type="PROSITE" id="PS50110">
    <property type="entry name" value="RESPONSE_REGULATORY"/>
    <property type="match status" value="1"/>
</dbReference>
<dbReference type="SUPFAM" id="SSF47384">
    <property type="entry name" value="Homodimeric domain of signal transducing histidine kinase"/>
    <property type="match status" value="1"/>
</dbReference>
<evidence type="ECO:0000256" key="4">
    <source>
        <dbReference type="ARBA" id="ARBA00022679"/>
    </source>
</evidence>
<keyword evidence="5" id="KW-0418">Kinase</keyword>
<dbReference type="InterPro" id="IPR003661">
    <property type="entry name" value="HisK_dim/P_dom"/>
</dbReference>
<accession>A0A951PVJ8</accession>
<dbReference type="SMART" id="SM00091">
    <property type="entry name" value="PAS"/>
    <property type="match status" value="1"/>
</dbReference>
<evidence type="ECO:0000256" key="7">
    <source>
        <dbReference type="ARBA" id="ARBA00055745"/>
    </source>
</evidence>
<dbReference type="InterPro" id="IPR005467">
    <property type="entry name" value="His_kinase_dom"/>
</dbReference>
<reference evidence="13" key="2">
    <citation type="journal article" date="2022" name="Microbiol. Resour. Announc.">
        <title>Metagenome Sequencing to Explore Phylogenomics of Terrestrial Cyanobacteria.</title>
        <authorList>
            <person name="Ward R.D."/>
            <person name="Stajich J.E."/>
            <person name="Johansen J.R."/>
            <person name="Huntemann M."/>
            <person name="Clum A."/>
            <person name="Foster B."/>
            <person name="Foster B."/>
            <person name="Roux S."/>
            <person name="Palaniappan K."/>
            <person name="Varghese N."/>
            <person name="Mukherjee S."/>
            <person name="Reddy T.B.K."/>
            <person name="Daum C."/>
            <person name="Copeland A."/>
            <person name="Chen I.A."/>
            <person name="Ivanova N.N."/>
            <person name="Kyrpides N.C."/>
            <person name="Shapiro N."/>
            <person name="Eloe-Fadrosh E.A."/>
            <person name="Pietrasiak N."/>
        </authorList>
    </citation>
    <scope>NUCLEOTIDE SEQUENCE</scope>
    <source>
        <strain evidence="13">JT2-VF2</strain>
    </source>
</reference>
<dbReference type="FunFam" id="3.30.565.10:FF:000006">
    <property type="entry name" value="Sensor histidine kinase WalK"/>
    <property type="match status" value="1"/>
</dbReference>
<dbReference type="EMBL" id="JAHHHN010000002">
    <property type="protein sequence ID" value="MBW4560635.1"/>
    <property type="molecule type" value="Genomic_DNA"/>
</dbReference>
<feature type="domain" description="PAC" evidence="12">
    <location>
        <begin position="210"/>
        <end position="262"/>
    </location>
</feature>
<evidence type="ECO:0000256" key="8">
    <source>
        <dbReference type="PROSITE-ProRule" id="PRU00169"/>
    </source>
</evidence>
<feature type="modified residue" description="4-aspartylphosphate" evidence="8">
    <location>
        <position position="55"/>
    </location>
</feature>
<comment type="caution">
    <text evidence="13">The sequence shown here is derived from an EMBL/GenBank/DDBJ whole genome shotgun (WGS) entry which is preliminary data.</text>
</comment>
<dbReference type="InterPro" id="IPR000014">
    <property type="entry name" value="PAS"/>
</dbReference>
<dbReference type="Pfam" id="PF00072">
    <property type="entry name" value="Response_reg"/>
    <property type="match status" value="1"/>
</dbReference>
<evidence type="ECO:0000256" key="2">
    <source>
        <dbReference type="ARBA" id="ARBA00012438"/>
    </source>
</evidence>
<evidence type="ECO:0000256" key="5">
    <source>
        <dbReference type="ARBA" id="ARBA00022777"/>
    </source>
</evidence>
<evidence type="ECO:0000256" key="1">
    <source>
        <dbReference type="ARBA" id="ARBA00000085"/>
    </source>
</evidence>
<dbReference type="CDD" id="cd00130">
    <property type="entry name" value="PAS"/>
    <property type="match status" value="1"/>
</dbReference>
<dbReference type="AlphaFoldDB" id="A0A951PVJ8"/>
<comment type="catalytic activity">
    <reaction evidence="1">
        <text>ATP + protein L-histidine = ADP + protein N-phospho-L-histidine.</text>
        <dbReference type="EC" id="2.7.13.3"/>
    </reaction>
</comment>
<protein>
    <recommendedName>
        <fullName evidence="2">histidine kinase</fullName>
        <ecNumber evidence="2">2.7.13.3</ecNumber>
    </recommendedName>
</protein>
<dbReference type="CDD" id="cd00082">
    <property type="entry name" value="HisKA"/>
    <property type="match status" value="1"/>
</dbReference>